<protein>
    <submittedName>
        <fullName evidence="1">Uncharacterized protein</fullName>
    </submittedName>
</protein>
<sequence>MVLQKVYEVLANYMKPLANPLQRIVQTPYKVGNEIAATVFVEHIHFVTPTLSLFKVYDITNAYVKFVPPKFRITNSQ</sequence>
<reference evidence="1 2" key="1">
    <citation type="submission" date="2024-01" db="EMBL/GenBank/DDBJ databases">
        <title>The complete chloroplast genome sequence of Lithospermum erythrorhizon: insights into the phylogenetic relationship among Boraginaceae species and the maternal lineages of purple gromwells.</title>
        <authorList>
            <person name="Okada T."/>
            <person name="Watanabe K."/>
        </authorList>
    </citation>
    <scope>NUCLEOTIDE SEQUENCE [LARGE SCALE GENOMIC DNA]</scope>
</reference>
<keyword evidence="2" id="KW-1185">Reference proteome</keyword>
<accession>A0AAV3QJR7</accession>
<organism evidence="1 2">
    <name type="scientific">Lithospermum erythrorhizon</name>
    <name type="common">Purple gromwell</name>
    <name type="synonym">Lithospermum officinale var. erythrorhizon</name>
    <dbReference type="NCBI Taxonomy" id="34254"/>
    <lineage>
        <taxon>Eukaryota</taxon>
        <taxon>Viridiplantae</taxon>
        <taxon>Streptophyta</taxon>
        <taxon>Embryophyta</taxon>
        <taxon>Tracheophyta</taxon>
        <taxon>Spermatophyta</taxon>
        <taxon>Magnoliopsida</taxon>
        <taxon>eudicotyledons</taxon>
        <taxon>Gunneridae</taxon>
        <taxon>Pentapetalae</taxon>
        <taxon>asterids</taxon>
        <taxon>lamiids</taxon>
        <taxon>Boraginales</taxon>
        <taxon>Boraginaceae</taxon>
        <taxon>Boraginoideae</taxon>
        <taxon>Lithospermeae</taxon>
        <taxon>Lithospermum</taxon>
    </lineage>
</organism>
<proteinExistence type="predicted"/>
<gene>
    <name evidence="1" type="ORF">LIER_39560</name>
</gene>
<comment type="caution">
    <text evidence="1">The sequence shown here is derived from an EMBL/GenBank/DDBJ whole genome shotgun (WGS) entry which is preliminary data.</text>
</comment>
<dbReference type="EMBL" id="BAABME010021415">
    <property type="protein sequence ID" value="GAA0163236.1"/>
    <property type="molecule type" value="Genomic_DNA"/>
</dbReference>
<evidence type="ECO:0000313" key="2">
    <source>
        <dbReference type="Proteomes" id="UP001454036"/>
    </source>
</evidence>
<name>A0AAV3QJR7_LITER</name>
<evidence type="ECO:0000313" key="1">
    <source>
        <dbReference type="EMBL" id="GAA0163236.1"/>
    </source>
</evidence>
<dbReference type="Proteomes" id="UP001454036">
    <property type="component" value="Unassembled WGS sequence"/>
</dbReference>
<dbReference type="AlphaFoldDB" id="A0AAV3QJR7"/>